<dbReference type="EMBL" id="SOFI01000003">
    <property type="protein sequence ID" value="TFB79728.1"/>
    <property type="molecule type" value="Genomic_DNA"/>
</dbReference>
<accession>A0A4V3I9J7</accession>
<dbReference type="AlphaFoldDB" id="A0A4V3I9J7"/>
<comment type="caution">
    <text evidence="1">The sequence shown here is derived from an EMBL/GenBank/DDBJ whole genome shotgun (WGS) entry which is preliminary data.</text>
</comment>
<dbReference type="RefSeq" id="WP_104095599.1">
    <property type="nucleotide sequence ID" value="NZ_JACHBP010000001.1"/>
</dbReference>
<evidence type="ECO:0000313" key="1">
    <source>
        <dbReference type="EMBL" id="TFB79728.1"/>
    </source>
</evidence>
<evidence type="ECO:0000313" key="2">
    <source>
        <dbReference type="Proteomes" id="UP000298488"/>
    </source>
</evidence>
<dbReference type="Proteomes" id="UP000298488">
    <property type="component" value="Unassembled WGS sequence"/>
</dbReference>
<gene>
    <name evidence="1" type="ORF">E3N84_06530</name>
</gene>
<reference evidence="1 2" key="1">
    <citation type="submission" date="2019-03" db="EMBL/GenBank/DDBJ databases">
        <title>Genomics of glacier-inhabiting Cryobacterium strains.</title>
        <authorList>
            <person name="Liu Q."/>
            <person name="Xin Y.-H."/>
        </authorList>
    </citation>
    <scope>NUCLEOTIDE SEQUENCE [LARGE SCALE GENOMIC DNA]</scope>
    <source>
        <strain evidence="1 2">CGMCC 1.10440</strain>
    </source>
</reference>
<proteinExistence type="predicted"/>
<keyword evidence="2" id="KW-1185">Reference proteome</keyword>
<dbReference type="PROSITE" id="PS51257">
    <property type="entry name" value="PROKAR_LIPOPROTEIN"/>
    <property type="match status" value="1"/>
</dbReference>
<name>A0A4V3I9J7_9MICO</name>
<protein>
    <submittedName>
        <fullName evidence="1">Uncharacterized protein</fullName>
    </submittedName>
</protein>
<organism evidence="1 2">
    <name type="scientific">Terrimesophilobacter mesophilus</name>
    <dbReference type="NCBI Taxonomy" id="433647"/>
    <lineage>
        <taxon>Bacteria</taxon>
        <taxon>Bacillati</taxon>
        <taxon>Actinomycetota</taxon>
        <taxon>Actinomycetes</taxon>
        <taxon>Micrococcales</taxon>
        <taxon>Microbacteriaceae</taxon>
        <taxon>Terrimesophilobacter</taxon>
    </lineage>
</organism>
<sequence>MRRGPAVAVALALLSGVLIGVGVTGCTPVPASESAILSGPLPADVSAQNVVLAAILLRTSDIDAAVADGLVTPAEVDAAKLAIEQGTVDLWRQRAESDRNR</sequence>
<dbReference type="OrthoDB" id="5126120at2"/>